<proteinExistence type="predicted"/>
<evidence type="ECO:0000313" key="3">
    <source>
        <dbReference type="Proteomes" id="UP001139103"/>
    </source>
</evidence>
<organism evidence="2 3">
    <name type="scientific">Blastopirellula sediminis</name>
    <dbReference type="NCBI Taxonomy" id="2894196"/>
    <lineage>
        <taxon>Bacteria</taxon>
        <taxon>Pseudomonadati</taxon>
        <taxon>Planctomycetota</taxon>
        <taxon>Planctomycetia</taxon>
        <taxon>Pirellulales</taxon>
        <taxon>Pirellulaceae</taxon>
        <taxon>Blastopirellula</taxon>
    </lineage>
</organism>
<gene>
    <name evidence="2" type="ORF">LOC68_08960</name>
</gene>
<dbReference type="EMBL" id="JAJKFT010000004">
    <property type="protein sequence ID" value="MCC9628524.1"/>
    <property type="molecule type" value="Genomic_DNA"/>
</dbReference>
<sequence>MMRRIAIFMLSAVLAAAAGTTYGGEMMGGGCGRPTAHGPCCCEHPCVECAPFLLKKSCEDETKHCWTTRCKQVEIPPIRFPWEKSDCCGCEPPLVKCGKVRTVNQLWQNEYKEKAPKYEWIRTCLKSCVPACLSPSEPCAPTAEPAVDPGLPPVPPVVEPPVSAGVIPPYDILPSGYIVPILLPAPTN</sequence>
<dbReference type="RefSeq" id="WP_230217867.1">
    <property type="nucleotide sequence ID" value="NZ_JAJKFT010000004.1"/>
</dbReference>
<name>A0A9X1MKS3_9BACT</name>
<reference evidence="2" key="1">
    <citation type="submission" date="2021-11" db="EMBL/GenBank/DDBJ databases">
        <title>Genome sequence.</title>
        <authorList>
            <person name="Sun Q."/>
        </authorList>
    </citation>
    <scope>NUCLEOTIDE SEQUENCE</scope>
    <source>
        <strain evidence="2">JC732</strain>
    </source>
</reference>
<feature type="chain" id="PRO_5040880798" evidence="1">
    <location>
        <begin position="24"/>
        <end position="188"/>
    </location>
</feature>
<keyword evidence="3" id="KW-1185">Reference proteome</keyword>
<dbReference type="AlphaFoldDB" id="A0A9X1MKS3"/>
<feature type="signal peptide" evidence="1">
    <location>
        <begin position="1"/>
        <end position="23"/>
    </location>
</feature>
<evidence type="ECO:0000256" key="1">
    <source>
        <dbReference type="SAM" id="SignalP"/>
    </source>
</evidence>
<dbReference type="Proteomes" id="UP001139103">
    <property type="component" value="Unassembled WGS sequence"/>
</dbReference>
<comment type="caution">
    <text evidence="2">The sequence shown here is derived from an EMBL/GenBank/DDBJ whole genome shotgun (WGS) entry which is preliminary data.</text>
</comment>
<protein>
    <submittedName>
        <fullName evidence="2">Uncharacterized protein</fullName>
    </submittedName>
</protein>
<accession>A0A9X1MKS3</accession>
<evidence type="ECO:0000313" key="2">
    <source>
        <dbReference type="EMBL" id="MCC9628524.1"/>
    </source>
</evidence>
<keyword evidence="1" id="KW-0732">Signal</keyword>